<dbReference type="AlphaFoldDB" id="A0A7S0RAW0"/>
<dbReference type="GO" id="GO:0006952">
    <property type="term" value="P:defense response"/>
    <property type="evidence" value="ECO:0007669"/>
    <property type="project" value="InterPro"/>
</dbReference>
<dbReference type="PANTHER" id="PTHR36359:SF1">
    <property type="entry name" value="PROTEIN RESISTANCE TO PHYTOPHTHORA 1, CHLOROPLASTIC"/>
    <property type="match status" value="1"/>
</dbReference>
<proteinExistence type="predicted"/>
<feature type="transmembrane region" description="Helical" evidence="1">
    <location>
        <begin position="114"/>
        <end position="138"/>
    </location>
</feature>
<dbReference type="EMBL" id="HBFA01021909">
    <property type="protein sequence ID" value="CAD8672002.1"/>
    <property type="molecule type" value="Transcribed_RNA"/>
</dbReference>
<organism evidence="2">
    <name type="scientific">Pyramimonas obovata</name>
    <dbReference type="NCBI Taxonomy" id="1411642"/>
    <lineage>
        <taxon>Eukaryota</taxon>
        <taxon>Viridiplantae</taxon>
        <taxon>Chlorophyta</taxon>
        <taxon>Pyramimonadophyceae</taxon>
        <taxon>Pyramimonadales</taxon>
        <taxon>Pyramimonadaceae</taxon>
        <taxon>Pyramimonas</taxon>
        <taxon>Pyramimonas incertae sedis</taxon>
    </lineage>
</organism>
<reference evidence="2" key="1">
    <citation type="submission" date="2021-01" db="EMBL/GenBank/DDBJ databases">
        <authorList>
            <person name="Corre E."/>
            <person name="Pelletier E."/>
            <person name="Niang G."/>
            <person name="Scheremetjew M."/>
            <person name="Finn R."/>
            <person name="Kale V."/>
            <person name="Holt S."/>
            <person name="Cochrane G."/>
            <person name="Meng A."/>
            <person name="Brown T."/>
            <person name="Cohen L."/>
        </authorList>
    </citation>
    <scope>NUCLEOTIDE SEQUENCE</scope>
    <source>
        <strain evidence="2">CCMP722</strain>
    </source>
</reference>
<dbReference type="InterPro" id="IPR044966">
    <property type="entry name" value="RPH1"/>
</dbReference>
<feature type="transmembrane region" description="Helical" evidence="1">
    <location>
        <begin position="153"/>
        <end position="170"/>
    </location>
</feature>
<keyword evidence="1" id="KW-0812">Transmembrane</keyword>
<gene>
    <name evidence="2" type="ORF">POBO1169_LOCUS11129</name>
</gene>
<accession>A0A7S0RAW0</accession>
<name>A0A7S0RAW0_9CHLO</name>
<keyword evidence="1" id="KW-1133">Transmembrane helix</keyword>
<protein>
    <submittedName>
        <fullName evidence="2">Uncharacterized protein</fullName>
    </submittedName>
</protein>
<evidence type="ECO:0000313" key="2">
    <source>
        <dbReference type="EMBL" id="CAD8672002.1"/>
    </source>
</evidence>
<dbReference type="PANTHER" id="PTHR36359">
    <property type="entry name" value="PROTEIN RESISTANCE TO PHYTOPHTHORA 1, CHLOROPLASTIC"/>
    <property type="match status" value="1"/>
</dbReference>
<feature type="transmembrane region" description="Helical" evidence="1">
    <location>
        <begin position="182"/>
        <end position="201"/>
    </location>
</feature>
<evidence type="ECO:0000256" key="1">
    <source>
        <dbReference type="SAM" id="Phobius"/>
    </source>
</evidence>
<keyword evidence="1" id="KW-0472">Membrane</keyword>
<sequence>MGYPTCTNMTTMRPLGMLKQSRSVASSTKPAPACSRFASRTRFSMRGRMQRTSAKATRFQIFSSTEVEDSKEEVQTPSAAPTSKELNKAVSKAAATFAPRSSTAKKNPATKGTVLYSVFEVQAYVAVVVGALLAYNVIWPSEVSAAGVVDPTIARLMGMWSIWMFTVPSLRARDCAKDEKDALNYAFILIPLVNVLLPLVWKSFGAVFTADVAVLAGLYAWKGVVPFSDVPEEPQEETSA</sequence>